<dbReference type="CDD" id="cd00130">
    <property type="entry name" value="PAS"/>
    <property type="match status" value="1"/>
</dbReference>
<evidence type="ECO:0000313" key="5">
    <source>
        <dbReference type="EMBL" id="BBP01183.1"/>
    </source>
</evidence>
<dbReference type="SUPFAM" id="SSF55781">
    <property type="entry name" value="GAF domain-like"/>
    <property type="match status" value="1"/>
</dbReference>
<dbReference type="InterPro" id="IPR043128">
    <property type="entry name" value="Rev_trsase/Diguanyl_cyclase"/>
</dbReference>
<dbReference type="InterPro" id="IPR029787">
    <property type="entry name" value="Nucleotide_cyclase"/>
</dbReference>
<feature type="domain" description="GGDEF" evidence="4">
    <location>
        <begin position="349"/>
        <end position="473"/>
    </location>
</feature>
<dbReference type="InterPro" id="IPR035965">
    <property type="entry name" value="PAS-like_dom_sf"/>
</dbReference>
<dbReference type="Pfam" id="PF00563">
    <property type="entry name" value="EAL"/>
    <property type="match status" value="1"/>
</dbReference>
<gene>
    <name evidence="5" type="ORF">SFSGTM_18910</name>
</gene>
<dbReference type="SMART" id="SM00052">
    <property type="entry name" value="EAL"/>
    <property type="match status" value="1"/>
</dbReference>
<dbReference type="InterPro" id="IPR003018">
    <property type="entry name" value="GAF"/>
</dbReference>
<dbReference type="Proteomes" id="UP000463939">
    <property type="component" value="Chromosome"/>
</dbReference>
<dbReference type="PROSITE" id="PS50887">
    <property type="entry name" value="GGDEF"/>
    <property type="match status" value="1"/>
</dbReference>
<dbReference type="Pfam" id="PF01590">
    <property type="entry name" value="GAF"/>
    <property type="match status" value="1"/>
</dbReference>
<dbReference type="CDD" id="cd01948">
    <property type="entry name" value="EAL"/>
    <property type="match status" value="1"/>
</dbReference>
<dbReference type="InterPro" id="IPR000700">
    <property type="entry name" value="PAS-assoc_C"/>
</dbReference>
<dbReference type="Gene3D" id="3.30.450.40">
    <property type="match status" value="1"/>
</dbReference>
<dbReference type="AlphaFoldDB" id="A0A809S9E0"/>
<dbReference type="RefSeq" id="WP_162084988.1">
    <property type="nucleotide sequence ID" value="NZ_AP021881.1"/>
</dbReference>
<dbReference type="SUPFAM" id="SSF55073">
    <property type="entry name" value="Nucleotide cyclase"/>
    <property type="match status" value="1"/>
</dbReference>
<dbReference type="CDD" id="cd01949">
    <property type="entry name" value="GGDEF"/>
    <property type="match status" value="1"/>
</dbReference>
<reference evidence="6" key="1">
    <citation type="submission" date="2019-11" db="EMBL/GenBank/DDBJ databases">
        <title>Isolation and characterization of a novel species in the genus Sulfuriferula.</title>
        <authorList>
            <person name="Mochizuki J."/>
            <person name="Kojima H."/>
            <person name="Fukui M."/>
        </authorList>
    </citation>
    <scope>NUCLEOTIDE SEQUENCE [LARGE SCALE GENOMIC DNA]</scope>
    <source>
        <strain evidence="6">SGTM</strain>
    </source>
</reference>
<dbReference type="NCBIfam" id="TIGR00254">
    <property type="entry name" value="GGDEF"/>
    <property type="match status" value="1"/>
</dbReference>
<feature type="domain" description="PAC" evidence="2">
    <location>
        <begin position="273"/>
        <end position="325"/>
    </location>
</feature>
<proteinExistence type="predicted"/>
<dbReference type="PANTHER" id="PTHR44757:SF2">
    <property type="entry name" value="BIOFILM ARCHITECTURE MAINTENANCE PROTEIN MBAA"/>
    <property type="match status" value="1"/>
</dbReference>
<dbReference type="SMART" id="SM00086">
    <property type="entry name" value="PAC"/>
    <property type="match status" value="1"/>
</dbReference>
<dbReference type="EMBL" id="AP021881">
    <property type="protein sequence ID" value="BBP01183.1"/>
    <property type="molecule type" value="Genomic_DNA"/>
</dbReference>
<dbReference type="InterPro" id="IPR029016">
    <property type="entry name" value="GAF-like_dom_sf"/>
</dbReference>
<dbReference type="PROSITE" id="PS50883">
    <property type="entry name" value="EAL"/>
    <property type="match status" value="1"/>
</dbReference>
<accession>A0A809S9E0</accession>
<organism evidence="5 6">
    <name type="scientific">Sulfuriferula nivalis</name>
    <dbReference type="NCBI Taxonomy" id="2675298"/>
    <lineage>
        <taxon>Bacteria</taxon>
        <taxon>Pseudomonadati</taxon>
        <taxon>Pseudomonadota</taxon>
        <taxon>Betaproteobacteria</taxon>
        <taxon>Nitrosomonadales</taxon>
        <taxon>Sulfuricellaceae</taxon>
        <taxon>Sulfuriferula</taxon>
    </lineage>
</organism>
<dbReference type="PROSITE" id="PS50112">
    <property type="entry name" value="PAS"/>
    <property type="match status" value="1"/>
</dbReference>
<dbReference type="SMART" id="SM00267">
    <property type="entry name" value="GGDEF"/>
    <property type="match status" value="1"/>
</dbReference>
<dbReference type="InterPro" id="IPR052155">
    <property type="entry name" value="Biofilm_reg_signaling"/>
</dbReference>
<keyword evidence="6" id="KW-1185">Reference proteome</keyword>
<name>A0A809S9E0_9PROT</name>
<dbReference type="SMART" id="SM00091">
    <property type="entry name" value="PAS"/>
    <property type="match status" value="1"/>
</dbReference>
<dbReference type="KEGG" id="sniv:SFSGTM_18910"/>
<dbReference type="InterPro" id="IPR000160">
    <property type="entry name" value="GGDEF_dom"/>
</dbReference>
<dbReference type="Gene3D" id="3.30.70.270">
    <property type="match status" value="1"/>
</dbReference>
<sequence length="724" mass="81328">MDNEIGSCLSLEKEGEVTLTPLEYGHIFDIQHEILELMATGDNGKVALERLCQMAEAMLPNSVASVMWLNISTGLMEVLVAPSVPQAGHDALNGLKPGPGGGSCGNALFHNEAQYVKDTKTDKRWVDIRQIAYDFNLCSCWSMPIRDETNQAIGTFALSSFEQRSPSGFHKRLLEVCAYIVNIILKRVEYETLLRKKQEELNIFGTVFEHALNGIIVTDSNNKIIQVNNGFTSIFGYGAAEVLGRTPNMFSSGRHDQSFYEQMWHSITQDRHWSGEIWNKRANGEIFPEWMSISAIADYNNIIQNYLAIFTDLSELRQSQESALRYAYYDQSTGLPNRQKLKIDMNERYPGACAIFNIARFREINDLFGVEAADHLLEQVAGILMGFDLQVYRIGGDEFVVLFYDEVTRESLTKRIDQLLELLRASVFTIADEAVAIRMNVGIAIGSNKLLTHADIALHLAKDQKISYAFYEENANVEQVYRTNIAMTTAIHKALSEDRIICHYQPIVDFVTGEIVKYETLVRMVGENGEIIPPVQFLPVAKKTKLYPHITHAVLRQACHCFAGRSEEFSVNLSIDDIEDAETVKYIIETILATKTASRIVFEILESEGIENYESVVRFITEVKALGAKIAIDDFGTGYSNFEHVLKLDVDYIKIDGSLIRRVVEDSRHRIIVETIVDFARKIGAGTIAEFVSDEAIFLSLKSIGVDFSQGYFTGKPQALSASN</sequence>
<dbReference type="SUPFAM" id="SSF141868">
    <property type="entry name" value="EAL domain-like"/>
    <property type="match status" value="1"/>
</dbReference>
<evidence type="ECO:0000259" key="2">
    <source>
        <dbReference type="PROSITE" id="PS50113"/>
    </source>
</evidence>
<dbReference type="Gene3D" id="3.20.20.450">
    <property type="entry name" value="EAL domain"/>
    <property type="match status" value="1"/>
</dbReference>
<evidence type="ECO:0000259" key="4">
    <source>
        <dbReference type="PROSITE" id="PS50887"/>
    </source>
</evidence>
<evidence type="ECO:0000259" key="1">
    <source>
        <dbReference type="PROSITE" id="PS50112"/>
    </source>
</evidence>
<dbReference type="InterPro" id="IPR000014">
    <property type="entry name" value="PAS"/>
</dbReference>
<dbReference type="InterPro" id="IPR001610">
    <property type="entry name" value="PAC"/>
</dbReference>
<dbReference type="PROSITE" id="PS50113">
    <property type="entry name" value="PAC"/>
    <property type="match status" value="1"/>
</dbReference>
<dbReference type="Pfam" id="PF00990">
    <property type="entry name" value="GGDEF"/>
    <property type="match status" value="1"/>
</dbReference>
<feature type="domain" description="EAL" evidence="3">
    <location>
        <begin position="484"/>
        <end position="724"/>
    </location>
</feature>
<dbReference type="Gene3D" id="3.30.450.20">
    <property type="entry name" value="PAS domain"/>
    <property type="match status" value="1"/>
</dbReference>
<evidence type="ECO:0008006" key="7">
    <source>
        <dbReference type="Google" id="ProtNLM"/>
    </source>
</evidence>
<dbReference type="NCBIfam" id="TIGR00229">
    <property type="entry name" value="sensory_box"/>
    <property type="match status" value="1"/>
</dbReference>
<dbReference type="SUPFAM" id="SSF55785">
    <property type="entry name" value="PYP-like sensor domain (PAS domain)"/>
    <property type="match status" value="1"/>
</dbReference>
<evidence type="ECO:0000259" key="3">
    <source>
        <dbReference type="PROSITE" id="PS50883"/>
    </source>
</evidence>
<dbReference type="InterPro" id="IPR001633">
    <property type="entry name" value="EAL_dom"/>
</dbReference>
<protein>
    <recommendedName>
        <fullName evidence="7">EAL domain-containing protein</fullName>
    </recommendedName>
</protein>
<dbReference type="InterPro" id="IPR035919">
    <property type="entry name" value="EAL_sf"/>
</dbReference>
<feature type="domain" description="PAS" evidence="1">
    <location>
        <begin position="200"/>
        <end position="246"/>
    </location>
</feature>
<dbReference type="PANTHER" id="PTHR44757">
    <property type="entry name" value="DIGUANYLATE CYCLASE DGCP"/>
    <property type="match status" value="1"/>
</dbReference>
<dbReference type="Pfam" id="PF13426">
    <property type="entry name" value="PAS_9"/>
    <property type="match status" value="1"/>
</dbReference>
<evidence type="ECO:0000313" key="6">
    <source>
        <dbReference type="Proteomes" id="UP000463939"/>
    </source>
</evidence>